<evidence type="ECO:0000256" key="12">
    <source>
        <dbReference type="SAM" id="MobiDB-lite"/>
    </source>
</evidence>
<reference evidence="14" key="1">
    <citation type="thesis" date="2020" institute="ProQuest LLC" country="789 East Eisenhower Parkway, Ann Arbor, MI, USA">
        <title>Comparative Genomics and Chromosome Evolution.</title>
        <authorList>
            <person name="Mudd A.B."/>
        </authorList>
    </citation>
    <scope>NUCLEOTIDE SEQUENCE</scope>
    <source>
        <strain evidence="14">1538</strain>
        <tissue evidence="14">Blood</tissue>
    </source>
</reference>
<name>A0AAV3AAI4_PYXAD</name>
<evidence type="ECO:0000259" key="13">
    <source>
        <dbReference type="Pfam" id="PF11566"/>
    </source>
</evidence>
<feature type="compositionally biased region" description="Low complexity" evidence="12">
    <location>
        <begin position="218"/>
        <end position="243"/>
    </location>
</feature>
<keyword evidence="7" id="KW-0597">Phosphoprotein</keyword>
<sequence>MASPGLELLFALASPEISQPQDPLVCFIHWELISQGLRCLGKGDKAEANDKESERLPDGWASNKELYTLRYENSKSKILLKALKVDNSLIVNVLDMKTEKVNNLTLNIGDFIDGAHLKDFHRVFKKTKELKQSLHTELISPLLGFKKTTGKLEKEGERPPDYVTPNVPSGHPAPLHTTEENPSGNIPYGHADLDPLGGHSGGMIFDPFGPGSRPRPDPTVGLPPGAVPPGARFDPFGPPGARRPGPDPDHLPPPGYEDMYM</sequence>
<accession>A0AAV3AAI4</accession>
<comment type="similarity">
    <text evidence="3">Belongs to the proteasome inhibitor PI31 family.</text>
</comment>
<protein>
    <recommendedName>
        <fullName evidence="4">Proteasome inhibitor PI31 subunit</fullName>
    </recommendedName>
</protein>
<evidence type="ECO:0000256" key="1">
    <source>
        <dbReference type="ARBA" id="ARBA00004240"/>
    </source>
</evidence>
<dbReference type="InterPro" id="IPR045128">
    <property type="entry name" value="PI31-like"/>
</dbReference>
<dbReference type="Proteomes" id="UP001181693">
    <property type="component" value="Unassembled WGS sequence"/>
</dbReference>
<evidence type="ECO:0000256" key="5">
    <source>
        <dbReference type="ARBA" id="ARBA00022481"/>
    </source>
</evidence>
<feature type="region of interest" description="Disordered" evidence="12">
    <location>
        <begin position="150"/>
        <end position="261"/>
    </location>
</feature>
<evidence type="ECO:0000313" key="15">
    <source>
        <dbReference type="Proteomes" id="UP001181693"/>
    </source>
</evidence>
<organism evidence="14 15">
    <name type="scientific">Pyxicephalus adspersus</name>
    <name type="common">African bullfrog</name>
    <dbReference type="NCBI Taxonomy" id="30357"/>
    <lineage>
        <taxon>Eukaryota</taxon>
        <taxon>Metazoa</taxon>
        <taxon>Chordata</taxon>
        <taxon>Craniata</taxon>
        <taxon>Vertebrata</taxon>
        <taxon>Euteleostomi</taxon>
        <taxon>Amphibia</taxon>
        <taxon>Batrachia</taxon>
        <taxon>Anura</taxon>
        <taxon>Neobatrachia</taxon>
        <taxon>Ranoidea</taxon>
        <taxon>Pyxicephalidae</taxon>
        <taxon>Pyxicephalinae</taxon>
        <taxon>Pyxicephalus</taxon>
    </lineage>
</organism>
<evidence type="ECO:0000256" key="2">
    <source>
        <dbReference type="ARBA" id="ARBA00004496"/>
    </source>
</evidence>
<comment type="function">
    <text evidence="11">Plays an important role in control of proteasome function. Inhibits the hydrolysis of protein and peptide substrates by the 20S proteasome. Also inhibits the activation of the proteasome by the proteasome regulatory proteins PA700 and PA28.</text>
</comment>
<comment type="caution">
    <text evidence="14">The sequence shown here is derived from an EMBL/GenBank/DDBJ whole genome shotgun (WGS) entry which is preliminary data.</text>
</comment>
<evidence type="ECO:0000256" key="6">
    <source>
        <dbReference type="ARBA" id="ARBA00022490"/>
    </source>
</evidence>
<keyword evidence="9" id="KW-0647">Proteasome</keyword>
<dbReference type="FunFam" id="3.40.1000.30:FF:000002">
    <property type="entry name" value="Proteasome inhibitor PI31 subunit"/>
    <property type="match status" value="1"/>
</dbReference>
<evidence type="ECO:0000256" key="10">
    <source>
        <dbReference type="ARBA" id="ARBA00022990"/>
    </source>
</evidence>
<evidence type="ECO:0000256" key="8">
    <source>
        <dbReference type="ARBA" id="ARBA00022824"/>
    </source>
</evidence>
<dbReference type="GO" id="GO:0000502">
    <property type="term" value="C:proteasome complex"/>
    <property type="evidence" value="ECO:0007669"/>
    <property type="project" value="UniProtKB-KW"/>
</dbReference>
<dbReference type="Gene3D" id="3.40.1000.30">
    <property type="match status" value="1"/>
</dbReference>
<evidence type="ECO:0000256" key="7">
    <source>
        <dbReference type="ARBA" id="ARBA00022553"/>
    </source>
</evidence>
<dbReference type="EMBL" id="DYDO01000006">
    <property type="protein sequence ID" value="DBA21980.1"/>
    <property type="molecule type" value="Genomic_DNA"/>
</dbReference>
<keyword evidence="10" id="KW-0007">Acetylation</keyword>
<dbReference type="GO" id="GO:0043161">
    <property type="term" value="P:proteasome-mediated ubiquitin-dependent protein catabolic process"/>
    <property type="evidence" value="ECO:0007669"/>
    <property type="project" value="InterPro"/>
</dbReference>
<keyword evidence="15" id="KW-1185">Reference proteome</keyword>
<dbReference type="Pfam" id="PF11566">
    <property type="entry name" value="PI31_Prot_N"/>
    <property type="match status" value="1"/>
</dbReference>
<keyword evidence="6" id="KW-0963">Cytoplasm</keyword>
<evidence type="ECO:0000256" key="11">
    <source>
        <dbReference type="ARBA" id="ARBA00024805"/>
    </source>
</evidence>
<keyword evidence="5" id="KW-0488">Methylation</keyword>
<dbReference type="PANTHER" id="PTHR13266:SF1">
    <property type="entry name" value="PROTEASOME INHIBITOR PI31 SUBUNIT"/>
    <property type="match status" value="1"/>
</dbReference>
<evidence type="ECO:0000313" key="14">
    <source>
        <dbReference type="EMBL" id="DBA21980.1"/>
    </source>
</evidence>
<dbReference type="InterPro" id="IPR021625">
    <property type="entry name" value="PI31_Prot_N"/>
</dbReference>
<evidence type="ECO:0000256" key="3">
    <source>
        <dbReference type="ARBA" id="ARBA00006405"/>
    </source>
</evidence>
<feature type="domain" description="PI31 proteasome regulator N-terminal" evidence="13">
    <location>
        <begin position="14"/>
        <end position="143"/>
    </location>
</feature>
<dbReference type="GO" id="GO:0005783">
    <property type="term" value="C:endoplasmic reticulum"/>
    <property type="evidence" value="ECO:0007669"/>
    <property type="project" value="UniProtKB-SubCell"/>
</dbReference>
<dbReference type="GO" id="GO:0004866">
    <property type="term" value="F:endopeptidase inhibitor activity"/>
    <property type="evidence" value="ECO:0007669"/>
    <property type="project" value="InterPro"/>
</dbReference>
<dbReference type="PANTHER" id="PTHR13266">
    <property type="entry name" value="PROTEASOME INHIBITOR"/>
    <property type="match status" value="1"/>
</dbReference>
<feature type="compositionally biased region" description="Basic and acidic residues" evidence="12">
    <location>
        <begin position="150"/>
        <end position="160"/>
    </location>
</feature>
<evidence type="ECO:0000256" key="9">
    <source>
        <dbReference type="ARBA" id="ARBA00022942"/>
    </source>
</evidence>
<keyword evidence="8" id="KW-0256">Endoplasmic reticulum</keyword>
<proteinExistence type="inferred from homology"/>
<dbReference type="GO" id="GO:0070628">
    <property type="term" value="F:proteasome binding"/>
    <property type="evidence" value="ECO:0007669"/>
    <property type="project" value="InterPro"/>
</dbReference>
<dbReference type="AlphaFoldDB" id="A0AAV3AAI4"/>
<evidence type="ECO:0000256" key="4">
    <source>
        <dbReference type="ARBA" id="ARBA00015575"/>
    </source>
</evidence>
<gene>
    <name evidence="14" type="ORF">GDO54_013084</name>
</gene>
<comment type="subcellular location">
    <subcellularLocation>
        <location evidence="2">Cytoplasm</location>
    </subcellularLocation>
    <subcellularLocation>
        <location evidence="1">Endoplasmic reticulum</location>
    </subcellularLocation>
</comment>